<sequence>MDSGSSWNTLDAVTSVLSWLDWLGLAVVLILLCVLGFLIWRRKYPKSGSKLAIPELIVPTKLLLPPNCLLTVWRYFIRAIPWRLRPNALRVPLSLVIGEAGCGKTGIIDRYADWQGQNFRFHPSATDDPLLQIYLGAKSLVLEFGSSLLYDTSPAAYTAIKKLWRHLPPSPQAVMVIDATTLLSPKMEQLRQSGHALFGKLKVFGELEREPLPLIIALTHMEKIPGFVEFCVFLQEAGIPLQLDFPEGDGISRLESCLDGYQEHLRRALLTCPAQDYLKIVGFLKEVPTLFSVLGDFLRVAGLEQDVASPPIVRLCLLSEHVHSFGCHPFSLPPGIVEKPRFTLSGHAKAALALLLAGSVYLVGSYHYQQNMVSQVYQDIQTIPTIPVQHYAEKVSPLFLNFSADLNKDALLTFMPNFFEPIVERNNYLLIAEIRKYYLLPLLKLIQLGPDANFKTTRFIGLLYATPTNEMGKIIEKNAEKNPVDIANIAKYAKLISDYRQYNTRTEELDFLLNEITYAKPQTYIEDNTLWIALFHNFQQLLNKPFVQEAEFKTLQQQLVPFLYIIDRLDYYSDEEDIRQWLTENTSLRLMEQRNQSQLRQRDIAQLLTLVSNLKLDHADNCKVALSLNECLGLVQAVANAKVDSASSDMTFSLDGEQFSFNPAQWNELIKRSRISMMLRDVINNHRNYDGWLFFGFPSIYANVEMNATNNGGMLFAGKASIDGRMTADAFEQDVKPAIIALSEIVDKLPIDRQEKKYFSDFVLKSLGTYSDGYVKAYLHYFQQFQVRIDSTWALAYVLSDLQQPASSLLETLVQIKNNTALNFPVSPYFQPFAQKLTTFRFIQRLMQEQNGVYPEFQKYQFMMAQMQYDISTEEPYMPKKGDAAGALKGALTPIGRVAWSMLLNEDSSYATLVKNWLQNVGILNDWQQPFLAPVQKVQKFGTHEINQHVAAIWSDIWSSNVMPLLVKFPFTSNAGRDKELALDDLSATFHPIQGIFWITFQQYLSPLSTFSNGVWVKHRELSDSVVLPPNYLKRINAAQQLTASLWDDVGNPKPLELSVRPGLLPTYKNQQILRTPLVSLTYLRQGENSALGFNQQKTWQTLAVKWWTPQLAEVGMEFRKDAAPTRVYSDITVTDSQWNFFRLLQQGELVGAQRYRWLLAHPNFPQQPLNIEFSFQANPLAVFANLAGS</sequence>
<accession>A0AA43Q4Q2</accession>
<dbReference type="AlphaFoldDB" id="A0AA43Q4Q2"/>
<gene>
    <name evidence="2" type="ORF">PSU93_10530</name>
</gene>
<evidence type="ECO:0008006" key="4">
    <source>
        <dbReference type="Google" id="ProtNLM"/>
    </source>
</evidence>
<organism evidence="2 3">
    <name type="scientific">Candidatus Methylobacter titanis</name>
    <dbReference type="NCBI Taxonomy" id="3053457"/>
    <lineage>
        <taxon>Bacteria</taxon>
        <taxon>Pseudomonadati</taxon>
        <taxon>Pseudomonadota</taxon>
        <taxon>Gammaproteobacteria</taxon>
        <taxon>Methylococcales</taxon>
        <taxon>Methylococcaceae</taxon>
        <taxon>Methylobacter</taxon>
    </lineage>
</organism>
<keyword evidence="3" id="KW-1185">Reference proteome</keyword>
<reference evidence="2" key="1">
    <citation type="submission" date="2023-01" db="EMBL/GenBank/DDBJ databases">
        <title>Biogeochemical cycle of methane in antarctic sediments.</title>
        <authorList>
            <person name="Roldan D.M."/>
            <person name="Menes R.J."/>
        </authorList>
    </citation>
    <scope>NUCLEOTIDE SEQUENCE [LARGE SCALE GENOMIC DNA]</scope>
    <source>
        <strain evidence="2">K-2018 MAG008</strain>
    </source>
</reference>
<dbReference type="Proteomes" id="UP001160519">
    <property type="component" value="Unassembled WGS sequence"/>
</dbReference>
<keyword evidence="1" id="KW-0812">Transmembrane</keyword>
<feature type="transmembrane region" description="Helical" evidence="1">
    <location>
        <begin position="20"/>
        <end position="40"/>
    </location>
</feature>
<keyword evidence="1" id="KW-1133">Transmembrane helix</keyword>
<name>A0AA43Q4Q2_9GAMM</name>
<protein>
    <recommendedName>
        <fullName evidence="4">IcmF-related N-terminal domain-containing protein</fullName>
    </recommendedName>
</protein>
<comment type="caution">
    <text evidence="2">The sequence shown here is derived from an EMBL/GenBank/DDBJ whole genome shotgun (WGS) entry which is preliminary data.</text>
</comment>
<dbReference type="EMBL" id="JAQSDF010000033">
    <property type="protein sequence ID" value="MDI1231575.1"/>
    <property type="molecule type" value="Genomic_DNA"/>
</dbReference>
<proteinExistence type="predicted"/>
<keyword evidence="1" id="KW-0472">Membrane</keyword>
<evidence type="ECO:0000256" key="1">
    <source>
        <dbReference type="SAM" id="Phobius"/>
    </source>
</evidence>
<evidence type="ECO:0000313" key="3">
    <source>
        <dbReference type="Proteomes" id="UP001160519"/>
    </source>
</evidence>
<evidence type="ECO:0000313" key="2">
    <source>
        <dbReference type="EMBL" id="MDI1231575.1"/>
    </source>
</evidence>